<reference evidence="3" key="1">
    <citation type="submission" date="2023-03" db="EMBL/GenBank/DDBJ databases">
        <title>Massive genome expansion in bonnet fungi (Mycena s.s.) driven by repeated elements and novel gene families across ecological guilds.</title>
        <authorList>
            <consortium name="Lawrence Berkeley National Laboratory"/>
            <person name="Harder C.B."/>
            <person name="Miyauchi S."/>
            <person name="Viragh M."/>
            <person name="Kuo A."/>
            <person name="Thoen E."/>
            <person name="Andreopoulos B."/>
            <person name="Lu D."/>
            <person name="Skrede I."/>
            <person name="Drula E."/>
            <person name="Henrissat B."/>
            <person name="Morin E."/>
            <person name="Kohler A."/>
            <person name="Barry K."/>
            <person name="LaButti K."/>
            <person name="Morin E."/>
            <person name="Salamov A."/>
            <person name="Lipzen A."/>
            <person name="Mereny Z."/>
            <person name="Hegedus B."/>
            <person name="Baldrian P."/>
            <person name="Stursova M."/>
            <person name="Weitz H."/>
            <person name="Taylor A."/>
            <person name="Grigoriev I.V."/>
            <person name="Nagy L.G."/>
            <person name="Martin F."/>
            <person name="Kauserud H."/>
        </authorList>
    </citation>
    <scope>NUCLEOTIDE SEQUENCE</scope>
    <source>
        <strain evidence="3">CBHHK188m</strain>
    </source>
</reference>
<comment type="caution">
    <text evidence="3">The sequence shown here is derived from an EMBL/GenBank/DDBJ whole genome shotgun (WGS) entry which is preliminary data.</text>
</comment>
<evidence type="ECO:0000256" key="2">
    <source>
        <dbReference type="SAM" id="SignalP"/>
    </source>
</evidence>
<dbReference type="EMBL" id="JARJLG010000196">
    <property type="protein sequence ID" value="KAJ7729700.1"/>
    <property type="molecule type" value="Genomic_DNA"/>
</dbReference>
<dbReference type="AlphaFoldDB" id="A0AAD7MS84"/>
<dbReference type="Proteomes" id="UP001215280">
    <property type="component" value="Unassembled WGS sequence"/>
</dbReference>
<feature type="signal peptide" evidence="2">
    <location>
        <begin position="1"/>
        <end position="25"/>
    </location>
</feature>
<evidence type="ECO:0000313" key="3">
    <source>
        <dbReference type="EMBL" id="KAJ7729700.1"/>
    </source>
</evidence>
<feature type="chain" id="PRO_5042009234" evidence="2">
    <location>
        <begin position="26"/>
        <end position="161"/>
    </location>
</feature>
<accession>A0AAD7MS84</accession>
<evidence type="ECO:0000256" key="1">
    <source>
        <dbReference type="SAM" id="MobiDB-lite"/>
    </source>
</evidence>
<protein>
    <submittedName>
        <fullName evidence="3">Uncharacterized protein</fullName>
    </submittedName>
</protein>
<keyword evidence="2" id="KW-0732">Signal</keyword>
<feature type="region of interest" description="Disordered" evidence="1">
    <location>
        <begin position="87"/>
        <end position="108"/>
    </location>
</feature>
<name>A0AAD7MS84_9AGAR</name>
<gene>
    <name evidence="3" type="ORF">DFH07DRAFT_849899</name>
</gene>
<keyword evidence="4" id="KW-1185">Reference proteome</keyword>
<sequence>MFSRKTCFCDILGTAFSVLLRLTTSWDRLAAICALINFICSQSGNKAATANVFSMLAIISNNILPKLYAISTLWTLNSRRNIRLARSNGQNTSSTEGRVGGGGASSLGTFRNSGAIQVRTQVQTIQRSDDIVFAMGKTSMDDIDLGELDERDSTVNVNMKA</sequence>
<proteinExistence type="predicted"/>
<organism evidence="3 4">
    <name type="scientific">Mycena maculata</name>
    <dbReference type="NCBI Taxonomy" id="230809"/>
    <lineage>
        <taxon>Eukaryota</taxon>
        <taxon>Fungi</taxon>
        <taxon>Dikarya</taxon>
        <taxon>Basidiomycota</taxon>
        <taxon>Agaricomycotina</taxon>
        <taxon>Agaricomycetes</taxon>
        <taxon>Agaricomycetidae</taxon>
        <taxon>Agaricales</taxon>
        <taxon>Marasmiineae</taxon>
        <taxon>Mycenaceae</taxon>
        <taxon>Mycena</taxon>
    </lineage>
</organism>
<evidence type="ECO:0000313" key="4">
    <source>
        <dbReference type="Proteomes" id="UP001215280"/>
    </source>
</evidence>